<name>A0A0Q1DVD8_9CORY</name>
<keyword evidence="2" id="KW-0328">Glycosyltransferase</keyword>
<feature type="domain" description="Glycosyltransferase 2-like" evidence="1">
    <location>
        <begin position="20"/>
        <end position="142"/>
    </location>
</feature>
<dbReference type="PANTHER" id="PTHR43179:SF7">
    <property type="entry name" value="RHAMNOSYLTRANSFERASE WBBL"/>
    <property type="match status" value="1"/>
</dbReference>
<organism evidence="2 3">
    <name type="scientific">Corynebacterium oculi</name>
    <dbReference type="NCBI Taxonomy" id="1544416"/>
    <lineage>
        <taxon>Bacteria</taxon>
        <taxon>Bacillati</taxon>
        <taxon>Actinomycetota</taxon>
        <taxon>Actinomycetes</taxon>
        <taxon>Mycobacteriales</taxon>
        <taxon>Corynebacteriaceae</taxon>
        <taxon>Corynebacterium</taxon>
    </lineage>
</organism>
<dbReference type="Proteomes" id="UP000050517">
    <property type="component" value="Unassembled WGS sequence"/>
</dbReference>
<dbReference type="OrthoDB" id="9771846at2"/>
<keyword evidence="2" id="KW-0808">Transferase</keyword>
<evidence type="ECO:0000259" key="1">
    <source>
        <dbReference type="Pfam" id="PF00535"/>
    </source>
</evidence>
<evidence type="ECO:0000313" key="2">
    <source>
        <dbReference type="EMBL" id="KQB84148.1"/>
    </source>
</evidence>
<dbReference type="RefSeq" id="WP_055122144.1">
    <property type="nucleotide sequence ID" value="NZ_LKST01000002.1"/>
</dbReference>
<protein>
    <submittedName>
        <fullName evidence="2">N-acetylglucosaminyl-diphospho-decaprenol L-rhamnosyltransferase</fullName>
        <ecNumber evidence="2">2.4.1.289</ecNumber>
    </submittedName>
</protein>
<dbReference type="EMBL" id="LKST01000002">
    <property type="protein sequence ID" value="KQB84148.1"/>
    <property type="molecule type" value="Genomic_DNA"/>
</dbReference>
<dbReference type="GO" id="GO:0102096">
    <property type="term" value="F:decaprenyl-N-acetyl-alpha-D-glucosaminyl-pyrophosphate:dTDP-alpha-L-rhamnose rhamnosyltransferase activity"/>
    <property type="evidence" value="ECO:0007669"/>
    <property type="project" value="UniProtKB-EC"/>
</dbReference>
<dbReference type="Pfam" id="PF00535">
    <property type="entry name" value="Glycos_transf_2"/>
    <property type="match status" value="1"/>
</dbReference>
<comment type="caution">
    <text evidence="2">The sequence shown here is derived from an EMBL/GenBank/DDBJ whole genome shotgun (WGS) entry which is preliminary data.</text>
</comment>
<dbReference type="PANTHER" id="PTHR43179">
    <property type="entry name" value="RHAMNOSYLTRANSFERASE WBBL"/>
    <property type="match status" value="1"/>
</dbReference>
<reference evidence="2 3" key="1">
    <citation type="submission" date="2015-10" db="EMBL/GenBank/DDBJ databases">
        <title>Corynebacteirum lowii and Corynebacterium oculi species nova, derived from human clinical disease and and emended description of Corynebacterium mastiditis.</title>
        <authorList>
            <person name="Bernard K."/>
            <person name="Pacheco A.L."/>
            <person name="Mcdougall C."/>
            <person name="Burtx T."/>
            <person name="Weibe D."/>
            <person name="Tyler S."/>
            <person name="Olson A.B."/>
            <person name="Cnockaert M."/>
            <person name="Eguchi H."/>
            <person name="Kuwahara T."/>
            <person name="Nakayama-Imaohji H."/>
            <person name="Boudewijins M."/>
            <person name="Van Hoecke F."/>
            <person name="Bernier A.-M."/>
            <person name="Vandamme P."/>
        </authorList>
    </citation>
    <scope>NUCLEOTIDE SEQUENCE [LARGE SCALE GENOMIC DNA]</scope>
    <source>
        <strain evidence="2 3">NML 130210</strain>
    </source>
</reference>
<dbReference type="PATRIC" id="fig|1544416.3.peg.950"/>
<dbReference type="Gene3D" id="3.90.550.10">
    <property type="entry name" value="Spore Coat Polysaccharide Biosynthesis Protein SpsA, Chain A"/>
    <property type="match status" value="1"/>
</dbReference>
<accession>A0A0Q1DVD8</accession>
<dbReference type="InterPro" id="IPR029044">
    <property type="entry name" value="Nucleotide-diphossugar_trans"/>
</dbReference>
<dbReference type="SUPFAM" id="SSF53448">
    <property type="entry name" value="Nucleotide-diphospho-sugar transferases"/>
    <property type="match status" value="1"/>
</dbReference>
<proteinExistence type="predicted"/>
<dbReference type="STRING" id="1544416.Cocul_00945"/>
<sequence>MSTTTPASSSASAQPAPLAVITVTFSPGRHLRSLIDSLEAATRRPTLVVMADNGSTDGAPQAVVRPGVELLPTGGNLGYGRAVNAAVRYLAPRRARGEIEGEFFLVVNPDVEFTPGALDELLSCARRWEGAGAIGPLIRQSDGSAYPSARAVPSLRTGIGHALLGGVWPDNPWTRAYKAGAEMSSERAAGWLSGSCLLLRWADFEALGGFDERYFMYMEDVDLGDRLERAGRQNVLCPSAVIEHDQGHVARRYSAVTVPAHHASAYRFLADRLPGWWRAPLRAALWVGLRLRAEAVRWRDGGGVGVAG</sequence>
<dbReference type="AlphaFoldDB" id="A0A0Q1DVD8"/>
<dbReference type="EC" id="2.4.1.289" evidence="2"/>
<dbReference type="InterPro" id="IPR001173">
    <property type="entry name" value="Glyco_trans_2-like"/>
</dbReference>
<evidence type="ECO:0000313" key="3">
    <source>
        <dbReference type="Proteomes" id="UP000050517"/>
    </source>
</evidence>
<keyword evidence="3" id="KW-1185">Reference proteome</keyword>
<gene>
    <name evidence="2" type="primary">wbbL</name>
    <name evidence="2" type="ORF">Cocul_00945</name>
</gene>
<dbReference type="CDD" id="cd04186">
    <property type="entry name" value="GT_2_like_c"/>
    <property type="match status" value="1"/>
</dbReference>